<evidence type="ECO:0000313" key="4">
    <source>
        <dbReference type="Proteomes" id="UP000529637"/>
    </source>
</evidence>
<gene>
    <name evidence="3" type="ORF">HQN59_00305</name>
</gene>
<comment type="caution">
    <text evidence="3">The sequence shown here is derived from an EMBL/GenBank/DDBJ whole genome shotgun (WGS) entry which is preliminary data.</text>
</comment>
<feature type="domain" description="Fumarylacetoacetase N-terminal" evidence="2">
    <location>
        <begin position="1"/>
        <end position="78"/>
    </location>
</feature>
<organism evidence="3 4">
    <name type="scientific">Piscinibacter koreensis</name>
    <dbReference type="NCBI Taxonomy" id="2742824"/>
    <lineage>
        <taxon>Bacteria</taxon>
        <taxon>Pseudomonadati</taxon>
        <taxon>Pseudomonadota</taxon>
        <taxon>Betaproteobacteria</taxon>
        <taxon>Burkholderiales</taxon>
        <taxon>Sphaerotilaceae</taxon>
        <taxon>Piscinibacter</taxon>
    </lineage>
</organism>
<evidence type="ECO:0000256" key="1">
    <source>
        <dbReference type="SAM" id="MobiDB-lite"/>
    </source>
</evidence>
<dbReference type="Pfam" id="PF18288">
    <property type="entry name" value="FAA_hydro_N_2"/>
    <property type="match status" value="1"/>
</dbReference>
<keyword evidence="4" id="KW-1185">Reference proteome</keyword>
<name>A0A7Y6NJ99_9BURK</name>
<dbReference type="Proteomes" id="UP000529637">
    <property type="component" value="Unassembled WGS sequence"/>
</dbReference>
<keyword evidence="3" id="KW-0378">Hydrolase</keyword>
<dbReference type="PANTHER" id="PTHR43211">
    <property type="entry name" value="FUMARYLACETOACETATE HYDROLASE"/>
    <property type="match status" value="1"/>
</dbReference>
<dbReference type="GO" id="GO:0016787">
    <property type="term" value="F:hydrolase activity"/>
    <property type="evidence" value="ECO:0007669"/>
    <property type="project" value="UniProtKB-KW"/>
</dbReference>
<dbReference type="InterPro" id="IPR041072">
    <property type="entry name" value="FAA_hydro_N"/>
</dbReference>
<dbReference type="AlphaFoldDB" id="A0A7Y6NJ99"/>
<dbReference type="PANTHER" id="PTHR43211:SF1">
    <property type="entry name" value="BLL6422 PROTEIN"/>
    <property type="match status" value="1"/>
</dbReference>
<reference evidence="3 4" key="1">
    <citation type="submission" date="2020-06" db="EMBL/GenBank/DDBJ databases">
        <title>Schlegella sp. ID0723 isolated from air conditioner.</title>
        <authorList>
            <person name="Kim D.Y."/>
            <person name="Kim D.-U."/>
        </authorList>
    </citation>
    <scope>NUCLEOTIDE SEQUENCE [LARGE SCALE GENOMIC DNA]</scope>
    <source>
        <strain evidence="3 4">ID0723</strain>
    </source>
</reference>
<feature type="region of interest" description="Disordered" evidence="1">
    <location>
        <begin position="267"/>
        <end position="291"/>
    </location>
</feature>
<dbReference type="Gene3D" id="3.90.850.10">
    <property type="entry name" value="Fumarylacetoacetase-like, C-terminal domain"/>
    <property type="match status" value="1"/>
</dbReference>
<evidence type="ECO:0000313" key="3">
    <source>
        <dbReference type="EMBL" id="NUZ04192.1"/>
    </source>
</evidence>
<protein>
    <submittedName>
        <fullName evidence="3">Fumarylacetoacetate hydrolase</fullName>
    </submittedName>
</protein>
<dbReference type="SUPFAM" id="SSF56529">
    <property type="entry name" value="FAH"/>
    <property type="match status" value="1"/>
</dbReference>
<dbReference type="EMBL" id="JABWMJ010000001">
    <property type="protein sequence ID" value="NUZ04192.1"/>
    <property type="molecule type" value="Genomic_DNA"/>
</dbReference>
<dbReference type="InterPro" id="IPR036663">
    <property type="entry name" value="Fumarylacetoacetase_C_sf"/>
</dbReference>
<sequence length="328" mass="33299">MKLATYRDGSRDGQLVVVSRDLATAHYASGTATRLQQVLDDWNFVSPQLEAMAQALDCGKARHAFAFDPARCMAPLPRAFGRVHAGPVARGRWQLTTRDGSGLVGPGEAWAAAAAAANPDGGEADASTSDAEAEASFAVVPWLAVITGDIAPGTPAGATLEGVRLLMLGADVTLGGVDAVDGEIGLDAAPLARCGPVVVTPDEFGADWQHGRLARALAVQRGGTRAADVPVDLPLDFGSLLAALAARRAIAAGTIVGSAFRDVVAPAREASREPPEAPGAQGSATDEPGASVDEPALRALSFAAGAPGSLRIEVRAADGSSVFGAIAR</sequence>
<accession>A0A7Y6NJ99</accession>
<evidence type="ECO:0000259" key="2">
    <source>
        <dbReference type="Pfam" id="PF18288"/>
    </source>
</evidence>
<dbReference type="RefSeq" id="WP_176064953.1">
    <property type="nucleotide sequence ID" value="NZ_JABWMJ010000001.1"/>
</dbReference>
<proteinExistence type="predicted"/>